<dbReference type="WBParaSite" id="TCONS_00001039.p1">
    <property type="protein sequence ID" value="TCONS_00001039.p1"/>
    <property type="gene ID" value="XLOC_000981"/>
</dbReference>
<dbReference type="InterPro" id="IPR001202">
    <property type="entry name" value="WW_dom"/>
</dbReference>
<dbReference type="CDD" id="cd02440">
    <property type="entry name" value="AdoMet_MTases"/>
    <property type="match status" value="1"/>
</dbReference>
<dbReference type="GO" id="GO:0005096">
    <property type="term" value="F:GTPase activator activity"/>
    <property type="evidence" value="ECO:0007669"/>
    <property type="project" value="UniProtKB-KW"/>
</dbReference>
<dbReference type="PANTHER" id="PTHR23176:SF129">
    <property type="entry name" value="RHO GTPASE ACTIVATING PROTEIN AT 16F, ISOFORM E-RELATED"/>
    <property type="match status" value="1"/>
</dbReference>
<dbReference type="PROSITE" id="PS50020">
    <property type="entry name" value="WW_DOMAIN_2"/>
    <property type="match status" value="1"/>
</dbReference>
<dbReference type="AlphaFoldDB" id="A0AAF5CSH4"/>
<evidence type="ECO:0000256" key="1">
    <source>
        <dbReference type="ARBA" id="ARBA00022468"/>
    </source>
</evidence>
<dbReference type="SUPFAM" id="SSF53335">
    <property type="entry name" value="S-adenosyl-L-methionine-dependent methyltransferases"/>
    <property type="match status" value="1"/>
</dbReference>
<keyword evidence="1" id="KW-0343">GTPase activation</keyword>
<dbReference type="Gene3D" id="2.20.70.10">
    <property type="match status" value="1"/>
</dbReference>
<feature type="region of interest" description="Disordered" evidence="2">
    <location>
        <begin position="1"/>
        <end position="24"/>
    </location>
</feature>
<dbReference type="InterPro" id="IPR007848">
    <property type="entry name" value="Small_mtfrase_dom"/>
</dbReference>
<dbReference type="InterPro" id="IPR029063">
    <property type="entry name" value="SAM-dependent_MTases_sf"/>
</dbReference>
<dbReference type="InterPro" id="IPR002052">
    <property type="entry name" value="DNA_methylase_N6_adenine_CS"/>
</dbReference>
<feature type="domain" description="Rho-GAP" evidence="4">
    <location>
        <begin position="648"/>
        <end position="847"/>
    </location>
</feature>
<dbReference type="InterPro" id="IPR050729">
    <property type="entry name" value="Rho-GAP"/>
</dbReference>
<dbReference type="PANTHER" id="PTHR23176">
    <property type="entry name" value="RHO/RAC/CDC GTPASE-ACTIVATING PROTEIN"/>
    <property type="match status" value="1"/>
</dbReference>
<dbReference type="InterPro" id="IPR008936">
    <property type="entry name" value="Rho_GTPase_activation_prot"/>
</dbReference>
<dbReference type="PROSITE" id="PS50238">
    <property type="entry name" value="RHOGAP"/>
    <property type="match status" value="1"/>
</dbReference>
<accession>A0AAF5CSH4</accession>
<evidence type="ECO:0000259" key="4">
    <source>
        <dbReference type="PROSITE" id="PS50238"/>
    </source>
</evidence>
<feature type="domain" description="WW" evidence="3">
    <location>
        <begin position="193"/>
        <end position="226"/>
    </location>
</feature>
<organism evidence="5 6">
    <name type="scientific">Strongyloides stercoralis</name>
    <name type="common">Threadworm</name>
    <dbReference type="NCBI Taxonomy" id="6248"/>
    <lineage>
        <taxon>Eukaryota</taxon>
        <taxon>Metazoa</taxon>
        <taxon>Ecdysozoa</taxon>
        <taxon>Nematoda</taxon>
        <taxon>Chromadorea</taxon>
        <taxon>Rhabditida</taxon>
        <taxon>Tylenchina</taxon>
        <taxon>Panagrolaimomorpha</taxon>
        <taxon>Strongyloidoidea</taxon>
        <taxon>Strongyloididae</taxon>
        <taxon>Strongyloides</taxon>
    </lineage>
</organism>
<dbReference type="GO" id="GO:0007165">
    <property type="term" value="P:signal transduction"/>
    <property type="evidence" value="ECO:0007669"/>
    <property type="project" value="InterPro"/>
</dbReference>
<feature type="region of interest" description="Disordered" evidence="2">
    <location>
        <begin position="814"/>
        <end position="837"/>
    </location>
</feature>
<name>A0AAF5CSH4_STRER</name>
<proteinExistence type="predicted"/>
<dbReference type="PROSITE" id="PS00092">
    <property type="entry name" value="N6_MTASE"/>
    <property type="match status" value="1"/>
</dbReference>
<reference evidence="6" key="1">
    <citation type="submission" date="2024-02" db="UniProtKB">
        <authorList>
            <consortium name="WormBaseParasite"/>
        </authorList>
    </citation>
    <scope>IDENTIFICATION</scope>
</reference>
<dbReference type="InterPro" id="IPR000198">
    <property type="entry name" value="RhoGAP_dom"/>
</dbReference>
<sequence>MSLTALSSMTDRITPTTSNNPRFHETIQESPLFKRMYQSTEEDHGSMLNKNTIENDISTDEEQNNLKDYSFSTNNIESGAIDDKLLCKSPITQSATNEGASSFSTSSIYEPILMGNVQITSTTNPMTTSYYENVQPHNVFNNTSTFLTSSKYYGKSFQVDDDDEHVYANLSEITQIDRAPDPPMPSEDTQPVRILPTGWREYKTPGGRSYFYHPVMLVCQWKPPRTVASSFTTTFNNFQKNQPSNSLLASTIINNSEIHSIDNNIMSNSTPPSQGCNNTGADIIKKGIIEHPELSESGEYFSHHTGEQKCYFGTDTFDSRKTSSETSGYINNHNLTINETNEMVNSSDSGILSGGQTSSTVYNNFSTNNSIETGTKGRPYIPEISKDGHVKQTLEKLKSIDFSHPPILDTITLPSPTLHHSSTTTSTMKGSIEKCKIIDFNSKSRKKEWDEKSAEKHGKHYEAPLGVCDLKNAHIAFVEKRKNRPIIEIKTNDSEGLCVEYQIEGIDKHDTLNWYSILKSCTTALNSPTGFPSPTSMNNDFSNPLPLQRNSSFIASRNVSLINQQTPVMSKSTYLSSKSMKKGKSISKGDSMVSSMIESIPCVDTINGEPVPTKESIIERLLRFFRSRPSIESLRDRGIYRPEPVFGSTLEIICKQEQSTVPKFLVVITKIIEEKGLETDGLYRVSGNLSTIQKIRCKVDQYNYDDIKNEEDVHVLTGTLKLFFRELSEPLFPINMNKDFVNSIQTGNMETRFVKIDELLTKLPTVNKHTLIHLLKHLQRVSNYSIKNRMQIHNLAIVFGPTLFGCDDRPIVNKNKSTKESKNASSNKKKLQKKEISAPVQPNQNLAFKMIMMKRKQFEWYLSSFSSFKNPKIELEQYSTSSELCIDIITTIEDLIGFENKKVADLGCGPGILLLGAGAFEPSMIVGFDIDDEALNVCRENIDNSDMEENINVELINCDLLKDNNVEKYKCMFDIIITNPPFGTKNNAGIDIKFVEIGLKMLKNGGSLFSLHKTSTRNFIIKHGNSIEGIESECIAQLKWNLDKTYKFHKQKTKDIDVDLIRFYKK</sequence>
<evidence type="ECO:0000256" key="2">
    <source>
        <dbReference type="SAM" id="MobiDB-lite"/>
    </source>
</evidence>
<dbReference type="GO" id="GO:0032259">
    <property type="term" value="P:methylation"/>
    <property type="evidence" value="ECO:0007669"/>
    <property type="project" value="InterPro"/>
</dbReference>
<dbReference type="Pfam" id="PF00620">
    <property type="entry name" value="RhoGAP"/>
    <property type="match status" value="1"/>
</dbReference>
<dbReference type="SMART" id="SM00456">
    <property type="entry name" value="WW"/>
    <property type="match status" value="1"/>
</dbReference>
<evidence type="ECO:0000259" key="3">
    <source>
        <dbReference type="PROSITE" id="PS50020"/>
    </source>
</evidence>
<dbReference type="Proteomes" id="UP000035681">
    <property type="component" value="Unplaced"/>
</dbReference>
<evidence type="ECO:0000313" key="5">
    <source>
        <dbReference type="Proteomes" id="UP000035681"/>
    </source>
</evidence>
<dbReference type="Gene3D" id="3.40.50.150">
    <property type="entry name" value="Vaccinia Virus protein VP39"/>
    <property type="match status" value="1"/>
</dbReference>
<dbReference type="GO" id="GO:0008757">
    <property type="term" value="F:S-adenosylmethionine-dependent methyltransferase activity"/>
    <property type="evidence" value="ECO:0007669"/>
    <property type="project" value="UniProtKB-ARBA"/>
</dbReference>
<dbReference type="SUPFAM" id="SSF48350">
    <property type="entry name" value="GTPase activation domain, GAP"/>
    <property type="match status" value="1"/>
</dbReference>
<dbReference type="SUPFAM" id="SSF51045">
    <property type="entry name" value="WW domain"/>
    <property type="match status" value="1"/>
</dbReference>
<dbReference type="Gene3D" id="1.10.555.10">
    <property type="entry name" value="Rho GTPase activation protein"/>
    <property type="match status" value="1"/>
</dbReference>
<dbReference type="GO" id="GO:0005737">
    <property type="term" value="C:cytoplasm"/>
    <property type="evidence" value="ECO:0007669"/>
    <property type="project" value="TreeGrafter"/>
</dbReference>
<dbReference type="SMART" id="SM00324">
    <property type="entry name" value="RhoGAP"/>
    <property type="match status" value="1"/>
</dbReference>
<dbReference type="InterPro" id="IPR036020">
    <property type="entry name" value="WW_dom_sf"/>
</dbReference>
<evidence type="ECO:0000313" key="6">
    <source>
        <dbReference type="WBParaSite" id="TCONS_00001039.p1"/>
    </source>
</evidence>
<dbReference type="CDD" id="cd00201">
    <property type="entry name" value="WW"/>
    <property type="match status" value="1"/>
</dbReference>
<dbReference type="GO" id="GO:0003676">
    <property type="term" value="F:nucleic acid binding"/>
    <property type="evidence" value="ECO:0007669"/>
    <property type="project" value="InterPro"/>
</dbReference>
<feature type="compositionally biased region" description="Polar residues" evidence="2">
    <location>
        <begin position="1"/>
        <end position="21"/>
    </location>
</feature>
<dbReference type="Pfam" id="PF00397">
    <property type="entry name" value="WW"/>
    <property type="match status" value="1"/>
</dbReference>
<keyword evidence="5" id="KW-1185">Reference proteome</keyword>
<protein>
    <submittedName>
        <fullName evidence="6">Rho-GAP domain-containing protein</fullName>
    </submittedName>
</protein>
<dbReference type="Pfam" id="PF05175">
    <property type="entry name" value="MTS"/>
    <property type="match status" value="1"/>
</dbReference>